<dbReference type="PROSITE" id="PS51257">
    <property type="entry name" value="PROKAR_LIPOPROTEIN"/>
    <property type="match status" value="1"/>
</dbReference>
<protein>
    <submittedName>
        <fullName evidence="1">Cyclic lactone autoinducer peptide</fullName>
    </submittedName>
</protein>
<dbReference type="Proteomes" id="UP000236151">
    <property type="component" value="Unassembled WGS sequence"/>
</dbReference>
<dbReference type="InterPro" id="IPR009229">
    <property type="entry name" value="AgrD"/>
</dbReference>
<reference evidence="1 2" key="1">
    <citation type="submission" date="2017-06" db="EMBL/GenBank/DDBJ databases">
        <title>Investigating the central metabolism of Clostridium thermosuccinogenes.</title>
        <authorList>
            <person name="Koendjbiharie J.G."/>
            <person name="van Kranenburg R."/>
        </authorList>
    </citation>
    <scope>NUCLEOTIDE SEQUENCE [LARGE SCALE GENOMIC DNA]</scope>
    <source>
        <strain evidence="1 2">DSM 5806</strain>
    </source>
</reference>
<evidence type="ECO:0000313" key="2">
    <source>
        <dbReference type="Proteomes" id="UP000236151"/>
    </source>
</evidence>
<dbReference type="KEGG" id="cthd:CDO33_05600"/>
<dbReference type="AlphaFoldDB" id="A0A2K2FKN4"/>
<dbReference type="RefSeq" id="WP_103080161.1">
    <property type="nucleotide sequence ID" value="NZ_CP021850.1"/>
</dbReference>
<name>A0A2K2FKN4_9CLOT</name>
<sequence length="39" mass="4297">MKKLISLLGALIALIAVTVSSTACFWFLYQPATPKCLRK</sequence>
<proteinExistence type="predicted"/>
<comment type="caution">
    <text evidence="1">The sequence shown here is derived from an EMBL/GenBank/DDBJ whole genome shotgun (WGS) entry which is preliminary data.</text>
</comment>
<organism evidence="1 2">
    <name type="scientific">Clostridium thermosuccinogenes</name>
    <dbReference type="NCBI Taxonomy" id="84032"/>
    <lineage>
        <taxon>Bacteria</taxon>
        <taxon>Bacillati</taxon>
        <taxon>Bacillota</taxon>
        <taxon>Clostridia</taxon>
        <taxon>Eubacteriales</taxon>
        <taxon>Clostridiaceae</taxon>
        <taxon>Clostridium</taxon>
    </lineage>
</organism>
<dbReference type="EMBL" id="NIOJ01000004">
    <property type="protein sequence ID" value="PNU01035.1"/>
    <property type="molecule type" value="Genomic_DNA"/>
</dbReference>
<keyword evidence="2" id="KW-1185">Reference proteome</keyword>
<dbReference type="NCBIfam" id="TIGR04223">
    <property type="entry name" value="quorum_AgrD"/>
    <property type="match status" value="1"/>
</dbReference>
<gene>
    <name evidence="1" type="ORF">CDQ84_02575</name>
</gene>
<accession>A0A2K2FKN4</accession>
<evidence type="ECO:0000313" key="1">
    <source>
        <dbReference type="EMBL" id="PNU01035.1"/>
    </source>
</evidence>